<feature type="domain" description="F-box" evidence="1">
    <location>
        <begin position="1"/>
        <end position="45"/>
    </location>
</feature>
<keyword evidence="3" id="KW-1185">Reference proteome</keyword>
<dbReference type="Pfam" id="PF24758">
    <property type="entry name" value="LRR_At5g56370"/>
    <property type="match status" value="1"/>
</dbReference>
<dbReference type="InterPro" id="IPR044809">
    <property type="entry name" value="AUF1-like"/>
</dbReference>
<proteinExistence type="predicted"/>
<dbReference type="EMBL" id="JAUJYO010000018">
    <property type="protein sequence ID" value="KAK1290757.1"/>
    <property type="molecule type" value="Genomic_DNA"/>
</dbReference>
<reference evidence="2" key="1">
    <citation type="journal article" date="2023" name="Nat. Commun.">
        <title>Diploid and tetraploid genomes of Acorus and the evolution of monocots.</title>
        <authorList>
            <person name="Ma L."/>
            <person name="Liu K.W."/>
            <person name="Li Z."/>
            <person name="Hsiao Y.Y."/>
            <person name="Qi Y."/>
            <person name="Fu T."/>
            <person name="Tang G.D."/>
            <person name="Zhang D."/>
            <person name="Sun W.H."/>
            <person name="Liu D.K."/>
            <person name="Li Y."/>
            <person name="Chen G.Z."/>
            <person name="Liu X.D."/>
            <person name="Liao X.Y."/>
            <person name="Jiang Y.T."/>
            <person name="Yu X."/>
            <person name="Hao Y."/>
            <person name="Huang J."/>
            <person name="Zhao X.W."/>
            <person name="Ke S."/>
            <person name="Chen Y.Y."/>
            <person name="Wu W.L."/>
            <person name="Hsu J.L."/>
            <person name="Lin Y.F."/>
            <person name="Huang M.D."/>
            <person name="Li C.Y."/>
            <person name="Huang L."/>
            <person name="Wang Z.W."/>
            <person name="Zhao X."/>
            <person name="Zhong W.Y."/>
            <person name="Peng D.H."/>
            <person name="Ahmad S."/>
            <person name="Lan S."/>
            <person name="Zhang J.S."/>
            <person name="Tsai W.C."/>
            <person name="Van de Peer Y."/>
            <person name="Liu Z.J."/>
        </authorList>
    </citation>
    <scope>NUCLEOTIDE SEQUENCE</scope>
    <source>
        <strain evidence="2">CP</strain>
    </source>
</reference>
<organism evidence="2 3">
    <name type="scientific">Acorus calamus</name>
    <name type="common">Sweet flag</name>
    <dbReference type="NCBI Taxonomy" id="4465"/>
    <lineage>
        <taxon>Eukaryota</taxon>
        <taxon>Viridiplantae</taxon>
        <taxon>Streptophyta</taxon>
        <taxon>Embryophyta</taxon>
        <taxon>Tracheophyta</taxon>
        <taxon>Spermatophyta</taxon>
        <taxon>Magnoliopsida</taxon>
        <taxon>Liliopsida</taxon>
        <taxon>Acoraceae</taxon>
        <taxon>Acorus</taxon>
    </lineage>
</organism>
<dbReference type="InterPro" id="IPR032675">
    <property type="entry name" value="LRR_dom_sf"/>
</dbReference>
<accession>A0AAV9CPK3</accession>
<protein>
    <submittedName>
        <fullName evidence="2">F-box/LRR-repeat protein</fullName>
    </submittedName>
</protein>
<gene>
    <name evidence="2" type="ORF">QJS10_CPB18g00889</name>
</gene>
<dbReference type="SUPFAM" id="SSF52047">
    <property type="entry name" value="RNI-like"/>
    <property type="match status" value="1"/>
</dbReference>
<dbReference type="CDD" id="cd09917">
    <property type="entry name" value="F-box_SF"/>
    <property type="match status" value="1"/>
</dbReference>
<dbReference type="InterPro" id="IPR055411">
    <property type="entry name" value="LRR_FXL15/At3g58940/PEG3-like"/>
</dbReference>
<dbReference type="InterPro" id="IPR001810">
    <property type="entry name" value="F-box_dom"/>
</dbReference>
<dbReference type="PROSITE" id="PS50181">
    <property type="entry name" value="FBOX"/>
    <property type="match status" value="1"/>
</dbReference>
<dbReference type="SUPFAM" id="SSF81383">
    <property type="entry name" value="F-box domain"/>
    <property type="match status" value="1"/>
</dbReference>
<evidence type="ECO:0000313" key="2">
    <source>
        <dbReference type="EMBL" id="KAK1290757.1"/>
    </source>
</evidence>
<evidence type="ECO:0000259" key="1">
    <source>
        <dbReference type="PROSITE" id="PS50181"/>
    </source>
</evidence>
<name>A0AAV9CPK3_ACOCL</name>
<dbReference type="InterPro" id="IPR036047">
    <property type="entry name" value="F-box-like_dom_sf"/>
</dbReference>
<dbReference type="Gene3D" id="3.80.10.10">
    <property type="entry name" value="Ribonuclease Inhibitor"/>
    <property type="match status" value="1"/>
</dbReference>
<dbReference type="Pfam" id="PF12937">
    <property type="entry name" value="F-box-like"/>
    <property type="match status" value="1"/>
</dbReference>
<dbReference type="AlphaFoldDB" id="A0AAV9CPK3"/>
<dbReference type="Proteomes" id="UP001180020">
    <property type="component" value="Unassembled WGS sequence"/>
</dbReference>
<reference evidence="2" key="2">
    <citation type="submission" date="2023-06" db="EMBL/GenBank/DDBJ databases">
        <authorList>
            <person name="Ma L."/>
            <person name="Liu K.-W."/>
            <person name="Li Z."/>
            <person name="Hsiao Y.-Y."/>
            <person name="Qi Y."/>
            <person name="Fu T."/>
            <person name="Tang G."/>
            <person name="Zhang D."/>
            <person name="Sun W.-H."/>
            <person name="Liu D.-K."/>
            <person name="Li Y."/>
            <person name="Chen G.-Z."/>
            <person name="Liu X.-D."/>
            <person name="Liao X.-Y."/>
            <person name="Jiang Y.-T."/>
            <person name="Yu X."/>
            <person name="Hao Y."/>
            <person name="Huang J."/>
            <person name="Zhao X.-W."/>
            <person name="Ke S."/>
            <person name="Chen Y.-Y."/>
            <person name="Wu W.-L."/>
            <person name="Hsu J.-L."/>
            <person name="Lin Y.-F."/>
            <person name="Huang M.-D."/>
            <person name="Li C.-Y."/>
            <person name="Huang L."/>
            <person name="Wang Z.-W."/>
            <person name="Zhao X."/>
            <person name="Zhong W.-Y."/>
            <person name="Peng D.-H."/>
            <person name="Ahmad S."/>
            <person name="Lan S."/>
            <person name="Zhang J.-S."/>
            <person name="Tsai W.-C."/>
            <person name="Van De Peer Y."/>
            <person name="Liu Z.-J."/>
        </authorList>
    </citation>
    <scope>NUCLEOTIDE SEQUENCE</scope>
    <source>
        <strain evidence="2">CP</strain>
        <tissue evidence="2">Leaves</tissue>
    </source>
</reference>
<dbReference type="PANTHER" id="PTHR31215">
    <property type="entry name" value="OS05G0510400 PROTEIN-RELATED"/>
    <property type="match status" value="1"/>
</dbReference>
<sequence>MEDLPPPLLSDILSRLSSSTDLGRCRLVSRTLRSLTPTVRSVRFLCSRARYLRSRDPSTRSSTVPFKSVVETAISTHFAEGFLESVFVGVEEPLRGGGDGGLEEEDGWDEEEVEAEDLYLTGVDFVGRVVAAVGGRLTSMEIVDFWMQSCWRRSGALAAVAVHCDKLLNLEIKNAWLTVEGLKPMPNLTNLKLEHIRLDDEDLKGINDCFPSLQVLHLIDVGGLKEPRIHLQQLKILHWTVSNAPLSLTINTPELTKLNLKCIKPKNFILRAPSLSQLTLKVEKLNGFVEVQNFTCLKSLKVASSDIQNISRLLDGRTIDNVAVESSLSGKWSIENMVSFDAVASSFPEVNAMEFGPWILLEMQHHFKCLGPSAGMCELKKLKRLTIYLKLKVYIPFLRHMIKNCQALSNVEVFIHVDVPAHEGSDVISRFMVKFPRIKWKLGLWSGSHAEALFGDMF</sequence>
<comment type="caution">
    <text evidence="2">The sequence shown here is derived from an EMBL/GenBank/DDBJ whole genome shotgun (WGS) entry which is preliminary data.</text>
</comment>
<evidence type="ECO:0000313" key="3">
    <source>
        <dbReference type="Proteomes" id="UP001180020"/>
    </source>
</evidence>